<reference evidence="2" key="1">
    <citation type="submission" date="2016-10" db="EMBL/GenBank/DDBJ databases">
        <authorList>
            <person name="Varghese N."/>
            <person name="Submissions S."/>
        </authorList>
    </citation>
    <scope>NUCLEOTIDE SEQUENCE [LARGE SCALE GENOMIC DNA]</scope>
    <source>
        <strain evidence="2">LMG 25555</strain>
    </source>
</reference>
<sequence>MKAWRVMLMAVSFLMLNGCLVTFTQAPLVPEAAPTQLLGQWTSKDAWGQARNLNISAIDKTHYQAVVFPKGQPKARERYRFIVARHGSRWYASAAVPGRSGSNYTLNGFELTDSGELVIYDLDLEQIQQAISQSALSGEPVDTAEGTGTLINSPSAKVFAYLDDPANSDVFVEAARYQRVAK</sequence>
<feature type="chain" id="PRO_5009777222" description="Lipoprotein" evidence="1">
    <location>
        <begin position="27"/>
        <end position="182"/>
    </location>
</feature>
<evidence type="ECO:0000313" key="3">
    <source>
        <dbReference type="Proteomes" id="UP000183613"/>
    </source>
</evidence>
<dbReference type="OrthoDB" id="6990457at2"/>
<dbReference type="RefSeq" id="WP_048359939.1">
    <property type="nucleotide sequence ID" value="NZ_FNUD01000002.1"/>
</dbReference>
<evidence type="ECO:0008006" key="4">
    <source>
        <dbReference type="Google" id="ProtNLM"/>
    </source>
</evidence>
<keyword evidence="3" id="KW-1185">Reference proteome</keyword>
<keyword evidence="1" id="KW-0732">Signal</keyword>
<proteinExistence type="predicted"/>
<dbReference type="Proteomes" id="UP000183613">
    <property type="component" value="Unassembled WGS sequence"/>
</dbReference>
<feature type="signal peptide" evidence="1">
    <location>
        <begin position="1"/>
        <end position="26"/>
    </location>
</feature>
<dbReference type="AlphaFoldDB" id="A0A0J6GD75"/>
<gene>
    <name evidence="2" type="ORF">SAMN04489800_4574</name>
</gene>
<name>A0A0J6GD75_PSEDM</name>
<organism evidence="2 3">
    <name type="scientific">Pseudomonas deceptionensis</name>
    <dbReference type="NCBI Taxonomy" id="882211"/>
    <lineage>
        <taxon>Bacteria</taxon>
        <taxon>Pseudomonadati</taxon>
        <taxon>Pseudomonadota</taxon>
        <taxon>Gammaproteobacteria</taxon>
        <taxon>Pseudomonadales</taxon>
        <taxon>Pseudomonadaceae</taxon>
        <taxon>Pseudomonas</taxon>
    </lineage>
</organism>
<evidence type="ECO:0000313" key="2">
    <source>
        <dbReference type="EMBL" id="SEF09122.1"/>
    </source>
</evidence>
<evidence type="ECO:0000256" key="1">
    <source>
        <dbReference type="SAM" id="SignalP"/>
    </source>
</evidence>
<comment type="caution">
    <text evidence="2">The sequence shown here is derived from an EMBL/GenBank/DDBJ whole genome shotgun (WGS) entry which is preliminary data.</text>
</comment>
<accession>A0A0J6GD75</accession>
<protein>
    <recommendedName>
        <fullName evidence="4">Lipoprotein</fullName>
    </recommendedName>
</protein>
<dbReference type="EMBL" id="FNUD01000002">
    <property type="protein sequence ID" value="SEF09122.1"/>
    <property type="molecule type" value="Genomic_DNA"/>
</dbReference>
<dbReference type="PATRIC" id="fig|882211.3.peg.2177"/>